<accession>A0A1W1H487</accession>
<keyword evidence="2" id="KW-1133">Transmembrane helix</keyword>
<evidence type="ECO:0000256" key="2">
    <source>
        <dbReference type="SAM" id="Phobius"/>
    </source>
</evidence>
<evidence type="ECO:0000313" key="3">
    <source>
        <dbReference type="EMBL" id="SLM26419.1"/>
    </source>
</evidence>
<protein>
    <submittedName>
        <fullName evidence="3">PepSY-associated TM region</fullName>
    </submittedName>
</protein>
<dbReference type="Proteomes" id="UP000191133">
    <property type="component" value="Unassembled WGS sequence"/>
</dbReference>
<keyword evidence="2" id="KW-0472">Membrane</keyword>
<name>A0A1W1H487_9GAMM</name>
<dbReference type="AlphaFoldDB" id="A0A1W1H487"/>
<dbReference type="PANTHER" id="PTHR34219:SF6">
    <property type="entry name" value="BLR3280 PROTEIN"/>
    <property type="match status" value="1"/>
</dbReference>
<dbReference type="EMBL" id="FWEU01000008">
    <property type="protein sequence ID" value="SLM26419.1"/>
    <property type="molecule type" value="Genomic_DNA"/>
</dbReference>
<gene>
    <name evidence="3" type="ORF">SAMN04488690_4189</name>
</gene>
<evidence type="ECO:0000256" key="1">
    <source>
        <dbReference type="SAM" id="MobiDB-lite"/>
    </source>
</evidence>
<feature type="transmembrane region" description="Helical" evidence="2">
    <location>
        <begin position="20"/>
        <end position="41"/>
    </location>
</feature>
<feature type="transmembrane region" description="Helical" evidence="2">
    <location>
        <begin position="467"/>
        <end position="489"/>
    </location>
</feature>
<dbReference type="Pfam" id="PF03929">
    <property type="entry name" value="PepSY_TM"/>
    <property type="match status" value="1"/>
</dbReference>
<organism evidence="3 4">
    <name type="scientific">Stenotrophomonas indicatrix</name>
    <dbReference type="NCBI Taxonomy" id="2045451"/>
    <lineage>
        <taxon>Bacteria</taxon>
        <taxon>Pseudomonadati</taxon>
        <taxon>Pseudomonadota</taxon>
        <taxon>Gammaproteobacteria</taxon>
        <taxon>Lysobacterales</taxon>
        <taxon>Lysobacteraceae</taxon>
        <taxon>Stenotrophomonas</taxon>
    </lineage>
</organism>
<feature type="transmembrane region" description="Helical" evidence="2">
    <location>
        <begin position="255"/>
        <end position="278"/>
    </location>
</feature>
<feature type="compositionally biased region" description="Polar residues" evidence="1">
    <location>
        <begin position="511"/>
        <end position="521"/>
    </location>
</feature>
<dbReference type="PANTHER" id="PTHR34219">
    <property type="entry name" value="IRON-REGULATED INNER MEMBRANE PROTEIN-RELATED"/>
    <property type="match status" value="1"/>
</dbReference>
<dbReference type="InterPro" id="IPR005625">
    <property type="entry name" value="PepSY-ass_TM"/>
</dbReference>
<sequence length="531" mass="58680">MSLRSTAKRWTYLTHRWLGIGGCLLMLLWFVSGMVMLFVGYPKLTPAERLAPLPALVDARGWQALSVLPEAVRQAPERVVLTTLRGEPAYVVRSGANVGAWSAHTGQALPPVSAQLAEVSAAQFAGGPAFVGAMPLDEDRWTHSRALDPHRPLYRVGVGGAQPGDVYVSSRTGEVVLDAPRLQQRWNYVGAWLHWLYFLRMQSEDPVWTWTVIVLSALCTVAAISGVVVGIWRWRFRGQYRSGSKTPYQEPWMRWHHLIGLMASAFVFTWIFSGLMSMNPLGVFSSSRASLDVARYQGVVPVDAGVIAQPAALLAAVHTPRFVPVEIQWRRIGGELFAVVLDGNADSRVVRERGGALQVSTAFGAEWLRGRVAAMSEARLRGFTILQAPDAYFYPRAAEAMNGAAVRRFPVAMADFDDAEATRVYVDLATGDPLLTLGKRERAGRWLFSFLHSWDLPAMLRQHSARLVVLLLLSLAGTALCATATVIGYRRLRMTLRHKRRHAHHARSQRVDTATSNSAIATPTKAAMRPK</sequence>
<reference evidence="4" key="1">
    <citation type="submission" date="2016-10" db="EMBL/GenBank/DDBJ databases">
        <authorList>
            <person name="Varghese N."/>
        </authorList>
    </citation>
    <scope>NUCLEOTIDE SEQUENCE [LARGE SCALE GENOMIC DNA]</scope>
    <source>
        <strain evidence="4">92MFCol6.1</strain>
    </source>
</reference>
<dbReference type="RefSeq" id="WP_080150822.1">
    <property type="nucleotide sequence ID" value="NZ_FWEU01000008.1"/>
</dbReference>
<keyword evidence="2" id="KW-0812">Transmembrane</keyword>
<feature type="transmembrane region" description="Helical" evidence="2">
    <location>
        <begin position="207"/>
        <end position="234"/>
    </location>
</feature>
<proteinExistence type="predicted"/>
<feature type="compositionally biased region" description="Basic residues" evidence="1">
    <location>
        <begin position="499"/>
        <end position="508"/>
    </location>
</feature>
<feature type="region of interest" description="Disordered" evidence="1">
    <location>
        <begin position="499"/>
        <end position="531"/>
    </location>
</feature>
<evidence type="ECO:0000313" key="4">
    <source>
        <dbReference type="Proteomes" id="UP000191133"/>
    </source>
</evidence>